<dbReference type="PANTHER" id="PTHR30472">
    <property type="entry name" value="FERRIC ENTEROBACTIN TRANSPORT SYSTEM PERMEASE PROTEIN"/>
    <property type="match status" value="1"/>
</dbReference>
<dbReference type="Pfam" id="PF01032">
    <property type="entry name" value="FecCD"/>
    <property type="match status" value="1"/>
</dbReference>
<feature type="transmembrane region" description="Helical" evidence="8">
    <location>
        <begin position="40"/>
        <end position="60"/>
    </location>
</feature>
<dbReference type="GO" id="GO:0005886">
    <property type="term" value="C:plasma membrane"/>
    <property type="evidence" value="ECO:0007669"/>
    <property type="project" value="UniProtKB-SubCell"/>
</dbReference>
<dbReference type="GO" id="GO:0022857">
    <property type="term" value="F:transmembrane transporter activity"/>
    <property type="evidence" value="ECO:0007669"/>
    <property type="project" value="InterPro"/>
</dbReference>
<feature type="transmembrane region" description="Helical" evidence="8">
    <location>
        <begin position="258"/>
        <end position="280"/>
    </location>
</feature>
<comment type="subcellular location">
    <subcellularLocation>
        <location evidence="1">Cell membrane</location>
        <topology evidence="1">Multi-pass membrane protein</topology>
    </subcellularLocation>
</comment>
<dbReference type="InterPro" id="IPR037294">
    <property type="entry name" value="ABC_BtuC-like"/>
</dbReference>
<feature type="transmembrane region" description="Helical" evidence="8">
    <location>
        <begin position="128"/>
        <end position="149"/>
    </location>
</feature>
<dbReference type="AlphaFoldDB" id="A0A9Q2CZ97"/>
<dbReference type="Proteomes" id="UP000579136">
    <property type="component" value="Unassembled WGS sequence"/>
</dbReference>
<gene>
    <name evidence="9" type="ORF">HNQ45_000837</name>
</gene>
<keyword evidence="3" id="KW-0813">Transport</keyword>
<comment type="caution">
    <text evidence="9">The sequence shown here is derived from an EMBL/GenBank/DDBJ whole genome shotgun (WGS) entry which is preliminary data.</text>
</comment>
<evidence type="ECO:0000256" key="7">
    <source>
        <dbReference type="ARBA" id="ARBA00023136"/>
    </source>
</evidence>
<keyword evidence="5 8" id="KW-0812">Transmembrane</keyword>
<dbReference type="PANTHER" id="PTHR30472:SF25">
    <property type="entry name" value="ABC TRANSPORTER PERMEASE PROTEIN MJ0876-RELATED"/>
    <property type="match status" value="1"/>
</dbReference>
<evidence type="ECO:0000256" key="8">
    <source>
        <dbReference type="SAM" id="Phobius"/>
    </source>
</evidence>
<evidence type="ECO:0000256" key="4">
    <source>
        <dbReference type="ARBA" id="ARBA00022475"/>
    </source>
</evidence>
<reference evidence="9 10" key="1">
    <citation type="submission" date="2020-08" db="EMBL/GenBank/DDBJ databases">
        <title>Genomic Encyclopedia of Type Strains, Phase IV (KMG-IV): sequencing the most valuable type-strain genomes for metagenomic binning, comparative biology and taxonomic classification.</title>
        <authorList>
            <person name="Goeker M."/>
        </authorList>
    </citation>
    <scope>NUCLEOTIDE SEQUENCE [LARGE SCALE GENOMIC DNA]</scope>
    <source>
        <strain evidence="9 10">DSM 19163</strain>
    </source>
</reference>
<evidence type="ECO:0000313" key="10">
    <source>
        <dbReference type="Proteomes" id="UP000579136"/>
    </source>
</evidence>
<keyword evidence="6 8" id="KW-1133">Transmembrane helix</keyword>
<dbReference type="InterPro" id="IPR000522">
    <property type="entry name" value="ABC_transptr_permease_BtuC"/>
</dbReference>
<comment type="similarity">
    <text evidence="2">Belongs to the binding-protein-dependent transport system permease family. FecCD subfamily.</text>
</comment>
<keyword evidence="10" id="KW-1185">Reference proteome</keyword>
<feature type="transmembrane region" description="Helical" evidence="8">
    <location>
        <begin position="286"/>
        <end position="305"/>
    </location>
</feature>
<feature type="transmembrane region" description="Helical" evidence="8">
    <location>
        <begin position="6"/>
        <end position="28"/>
    </location>
</feature>
<evidence type="ECO:0000256" key="6">
    <source>
        <dbReference type="ARBA" id="ARBA00022989"/>
    </source>
</evidence>
<keyword evidence="7 8" id="KW-0472">Membrane</keyword>
<sequence>MNKKYIGLVSILIGVILTSLIIGTINIFEGHLNIVYSIRLPRILFAALGGAVLSVSGAAFQILLNNKMADSFTLGMANGAVIGAAIAIYMSASIFLIPLFGVISGIFSLFLVLFIAKQIDSTLQPQTLVITGVLFSTLLSGILYIIIMIDPTKTKSVVQFMFGSFSGSKYEYILLVLVCFIMSLIVLFKSAKDLDLLTLGELRAFSLGVDVTKLRLKVLIAMSIPSLVLLSFTGVIGFIGIIIPQMIQYIHPRKSKELFILSGLYGAIMLAIVDTLARTILLPVQLPTGVLLSIFSIPLILFLMYKRFLQKTN</sequence>
<name>A0A9Q2CZ97_9STAP</name>
<dbReference type="SUPFAM" id="SSF81345">
    <property type="entry name" value="ABC transporter involved in vitamin B12 uptake, BtuC"/>
    <property type="match status" value="1"/>
</dbReference>
<proteinExistence type="inferred from homology"/>
<evidence type="ECO:0000256" key="2">
    <source>
        <dbReference type="ARBA" id="ARBA00007935"/>
    </source>
</evidence>
<accession>A0A9Q2CZ97</accession>
<evidence type="ECO:0000256" key="3">
    <source>
        <dbReference type="ARBA" id="ARBA00022448"/>
    </source>
</evidence>
<dbReference type="GO" id="GO:0033214">
    <property type="term" value="P:siderophore-iron import into cell"/>
    <property type="evidence" value="ECO:0007669"/>
    <property type="project" value="TreeGrafter"/>
</dbReference>
<feature type="transmembrane region" description="Helical" evidence="8">
    <location>
        <begin position="96"/>
        <end position="116"/>
    </location>
</feature>
<dbReference type="Gene3D" id="1.10.3470.10">
    <property type="entry name" value="ABC transporter involved in vitamin B12 uptake, BtuC"/>
    <property type="match status" value="1"/>
</dbReference>
<protein>
    <submittedName>
        <fullName evidence="9">Iron complex transport system permease protein</fullName>
    </submittedName>
</protein>
<feature type="transmembrane region" description="Helical" evidence="8">
    <location>
        <begin position="218"/>
        <end position="246"/>
    </location>
</feature>
<feature type="transmembrane region" description="Helical" evidence="8">
    <location>
        <begin position="72"/>
        <end position="89"/>
    </location>
</feature>
<evidence type="ECO:0000256" key="1">
    <source>
        <dbReference type="ARBA" id="ARBA00004651"/>
    </source>
</evidence>
<keyword evidence="4" id="KW-1003">Cell membrane</keyword>
<evidence type="ECO:0000313" key="9">
    <source>
        <dbReference type="EMBL" id="MBB5175953.1"/>
    </source>
</evidence>
<dbReference type="EMBL" id="JACHHF010000004">
    <property type="protein sequence ID" value="MBB5175953.1"/>
    <property type="molecule type" value="Genomic_DNA"/>
</dbReference>
<dbReference type="RefSeq" id="WP_183673742.1">
    <property type="nucleotide sequence ID" value="NZ_CBCRYX010000006.1"/>
</dbReference>
<dbReference type="CDD" id="cd06550">
    <property type="entry name" value="TM_ABC_iron-siderophores_like"/>
    <property type="match status" value="1"/>
</dbReference>
<evidence type="ECO:0000256" key="5">
    <source>
        <dbReference type="ARBA" id="ARBA00022692"/>
    </source>
</evidence>
<feature type="transmembrane region" description="Helical" evidence="8">
    <location>
        <begin position="170"/>
        <end position="188"/>
    </location>
</feature>
<organism evidence="9 10">
    <name type="scientific">Nosocomiicoccus ampullae</name>
    <dbReference type="NCBI Taxonomy" id="489910"/>
    <lineage>
        <taxon>Bacteria</taxon>
        <taxon>Bacillati</taxon>
        <taxon>Bacillota</taxon>
        <taxon>Bacilli</taxon>
        <taxon>Bacillales</taxon>
        <taxon>Staphylococcaceae</taxon>
        <taxon>Nosocomiicoccus</taxon>
    </lineage>
</organism>